<sequence>MYQLDRAFTFVIAMEDPAGKDFDDIMYHYSSDRLSSGTVSIQAKHKQSNDDDGKQGVLTEDLLHARWDSKPKPPFSIAKYFISFLEVEQHLDIKKTLALSEETQDSPGCRDGENDGKVYIFLNEAGAGKTTYFTWLAWRLSTYDRSLYVIKLIALEYSTDFERLEECGVDHWNDTQIVRLLYRFIHLALFVPSVCRRTIEETDVHRAVADRCAELISLPNGRIVLDETKTKDLTAMQLIELRLFREKFNQNQLVLILDGFDEIAPYYKDVVMKCFACEDRAKLLSGREQAQAIELLEEAMQGEEKTGIISGVRDGIPQFVHRMFAEYFVACWLYQNMARFKQESVFKSQTIWAQPMKQVREFFNRMILQKSEGCDLHRAVVDGSYDLSQNIVKRKLSSLTVKDDNSM</sequence>
<accession>A0A182TNI4</accession>
<evidence type="ECO:0008006" key="3">
    <source>
        <dbReference type="Google" id="ProtNLM"/>
    </source>
</evidence>
<reference evidence="2" key="1">
    <citation type="submission" date="2014-01" db="EMBL/GenBank/DDBJ databases">
        <title>The Genome Sequence of Anopheles melas CM1001059_A (V2).</title>
        <authorList>
            <consortium name="The Broad Institute Genomics Platform"/>
            <person name="Neafsey D.E."/>
            <person name="Besansky N."/>
            <person name="Howell P."/>
            <person name="Walton C."/>
            <person name="Young S.K."/>
            <person name="Zeng Q."/>
            <person name="Gargeya S."/>
            <person name="Fitzgerald M."/>
            <person name="Haas B."/>
            <person name="Abouelleil A."/>
            <person name="Allen A.W."/>
            <person name="Alvarado L."/>
            <person name="Arachchi H.M."/>
            <person name="Berlin A.M."/>
            <person name="Chapman S.B."/>
            <person name="Gainer-Dewar J."/>
            <person name="Goldberg J."/>
            <person name="Griggs A."/>
            <person name="Gujja S."/>
            <person name="Hansen M."/>
            <person name="Howarth C."/>
            <person name="Imamovic A."/>
            <person name="Ireland A."/>
            <person name="Larimer J."/>
            <person name="McCowan C."/>
            <person name="Murphy C."/>
            <person name="Pearson M."/>
            <person name="Poon T.W."/>
            <person name="Priest M."/>
            <person name="Roberts A."/>
            <person name="Saif S."/>
            <person name="Shea T."/>
            <person name="Sisk P."/>
            <person name="Sykes S."/>
            <person name="Wortman J."/>
            <person name="Nusbaum C."/>
            <person name="Birren B."/>
        </authorList>
    </citation>
    <scope>NUCLEOTIDE SEQUENCE [LARGE SCALE GENOMIC DNA]</scope>
    <source>
        <strain evidence="2">CM1001059</strain>
    </source>
</reference>
<organism evidence="1 2">
    <name type="scientific">Anopheles melas</name>
    <dbReference type="NCBI Taxonomy" id="34690"/>
    <lineage>
        <taxon>Eukaryota</taxon>
        <taxon>Metazoa</taxon>
        <taxon>Ecdysozoa</taxon>
        <taxon>Arthropoda</taxon>
        <taxon>Hexapoda</taxon>
        <taxon>Insecta</taxon>
        <taxon>Pterygota</taxon>
        <taxon>Neoptera</taxon>
        <taxon>Endopterygota</taxon>
        <taxon>Diptera</taxon>
        <taxon>Nematocera</taxon>
        <taxon>Culicoidea</taxon>
        <taxon>Culicidae</taxon>
        <taxon>Anophelinae</taxon>
        <taxon>Anopheles</taxon>
    </lineage>
</organism>
<dbReference type="EnsemblMetazoa" id="AMEC005541-RA">
    <property type="protein sequence ID" value="AMEC005541-PA"/>
    <property type="gene ID" value="AMEC005541"/>
</dbReference>
<evidence type="ECO:0000313" key="2">
    <source>
        <dbReference type="Proteomes" id="UP000075902"/>
    </source>
</evidence>
<dbReference type="VEuPathDB" id="VectorBase:AMEC005541"/>
<dbReference type="STRING" id="34690.A0A182TNI4"/>
<reference evidence="1" key="2">
    <citation type="submission" date="2020-05" db="UniProtKB">
        <authorList>
            <consortium name="EnsemblMetazoa"/>
        </authorList>
    </citation>
    <scope>IDENTIFICATION</scope>
    <source>
        <strain evidence="1">CM1001059</strain>
    </source>
</reference>
<keyword evidence="2" id="KW-1185">Reference proteome</keyword>
<protein>
    <recommendedName>
        <fullName evidence="3">NACHT domain-containing protein</fullName>
    </recommendedName>
</protein>
<dbReference type="Proteomes" id="UP000075902">
    <property type="component" value="Unassembled WGS sequence"/>
</dbReference>
<name>A0A182TNI4_9DIPT</name>
<dbReference type="AlphaFoldDB" id="A0A182TNI4"/>
<evidence type="ECO:0000313" key="1">
    <source>
        <dbReference type="EnsemblMetazoa" id="AMEC005541-PA"/>
    </source>
</evidence>
<proteinExistence type="predicted"/>